<keyword evidence="3" id="KW-1185">Reference proteome</keyword>
<dbReference type="InterPro" id="IPR011893">
    <property type="entry name" value="Selenoprotein_Rdx-typ"/>
</dbReference>
<proteinExistence type="predicted"/>
<protein>
    <submittedName>
        <fullName evidence="2">Migration and invasion enhancer 1</fullName>
    </submittedName>
</protein>
<dbReference type="STRING" id="50429.A0A2B4RWW0"/>
<name>A0A2B4RWW0_STYPI</name>
<dbReference type="AlphaFoldDB" id="A0A2B4RWW0"/>
<sequence>MIKADVPEANVVGQVGRSSSFEVTLNGKLIFSKLEQGSFPSFKEVVVVVRHCSQGKEPCEVTEKEESACILL</sequence>
<keyword evidence="1" id="KW-0676">Redox-active center</keyword>
<dbReference type="EMBL" id="LSMT01000293">
    <property type="protein sequence ID" value="PFX21050.1"/>
    <property type="molecule type" value="Genomic_DNA"/>
</dbReference>
<dbReference type="Pfam" id="PF10262">
    <property type="entry name" value="Rdx"/>
    <property type="match status" value="1"/>
</dbReference>
<dbReference type="Gene3D" id="3.40.30.10">
    <property type="entry name" value="Glutaredoxin"/>
    <property type="match status" value="1"/>
</dbReference>
<organism evidence="2 3">
    <name type="scientific">Stylophora pistillata</name>
    <name type="common">Smooth cauliflower coral</name>
    <dbReference type="NCBI Taxonomy" id="50429"/>
    <lineage>
        <taxon>Eukaryota</taxon>
        <taxon>Metazoa</taxon>
        <taxon>Cnidaria</taxon>
        <taxon>Anthozoa</taxon>
        <taxon>Hexacorallia</taxon>
        <taxon>Scleractinia</taxon>
        <taxon>Astrocoeniina</taxon>
        <taxon>Pocilloporidae</taxon>
        <taxon>Stylophora</taxon>
    </lineage>
</organism>
<dbReference type="Proteomes" id="UP000225706">
    <property type="component" value="Unassembled WGS sequence"/>
</dbReference>
<dbReference type="SUPFAM" id="SSF52833">
    <property type="entry name" value="Thioredoxin-like"/>
    <property type="match status" value="1"/>
</dbReference>
<dbReference type="NCBIfam" id="TIGR02174">
    <property type="entry name" value="CXXU_selWTH"/>
    <property type="match status" value="1"/>
</dbReference>
<evidence type="ECO:0000313" key="2">
    <source>
        <dbReference type="EMBL" id="PFX21050.1"/>
    </source>
</evidence>
<accession>A0A2B4RWW0</accession>
<reference evidence="3" key="1">
    <citation type="journal article" date="2017" name="bioRxiv">
        <title>Comparative analysis of the genomes of Stylophora pistillata and Acropora digitifera provides evidence for extensive differences between species of corals.</title>
        <authorList>
            <person name="Voolstra C.R."/>
            <person name="Li Y."/>
            <person name="Liew Y.J."/>
            <person name="Baumgarten S."/>
            <person name="Zoccola D."/>
            <person name="Flot J.-F."/>
            <person name="Tambutte S."/>
            <person name="Allemand D."/>
            <person name="Aranda M."/>
        </authorList>
    </citation>
    <scope>NUCLEOTIDE SEQUENCE [LARGE SCALE GENOMIC DNA]</scope>
</reference>
<gene>
    <name evidence="2" type="primary">MIEN1</name>
    <name evidence="2" type="ORF">AWC38_SpisGene14464</name>
</gene>
<dbReference type="InterPro" id="IPR036249">
    <property type="entry name" value="Thioredoxin-like_sf"/>
</dbReference>
<evidence type="ECO:0000256" key="1">
    <source>
        <dbReference type="ARBA" id="ARBA00023284"/>
    </source>
</evidence>
<comment type="caution">
    <text evidence="2">The sequence shown here is derived from an EMBL/GenBank/DDBJ whole genome shotgun (WGS) entry which is preliminary data.</text>
</comment>
<evidence type="ECO:0000313" key="3">
    <source>
        <dbReference type="Proteomes" id="UP000225706"/>
    </source>
</evidence>